<protein>
    <recommendedName>
        <fullName evidence="2">ribonuclease H</fullName>
        <ecNumber evidence="2">3.1.26.4</ecNumber>
    </recommendedName>
</protein>
<dbReference type="GO" id="GO:0006259">
    <property type="term" value="P:DNA metabolic process"/>
    <property type="evidence" value="ECO:0007669"/>
    <property type="project" value="UniProtKB-ARBA"/>
</dbReference>
<dbReference type="PROSITE" id="PS50878">
    <property type="entry name" value="RT_POL"/>
    <property type="match status" value="1"/>
</dbReference>
<dbReference type="InterPro" id="IPR051320">
    <property type="entry name" value="Viral_Replic_Matur_Polypro"/>
</dbReference>
<reference evidence="4 5" key="1">
    <citation type="submission" date="2018-07" db="EMBL/GenBank/DDBJ databases">
        <title>A high quality draft genome assembly of the barn swallow (H. rustica rustica).</title>
        <authorList>
            <person name="Formenti G."/>
            <person name="Chiara M."/>
            <person name="Poveda L."/>
            <person name="Francoijs K.-J."/>
            <person name="Bonisoli-Alquati A."/>
            <person name="Canova L."/>
            <person name="Gianfranceschi L."/>
            <person name="Horner D.S."/>
            <person name="Saino N."/>
        </authorList>
    </citation>
    <scope>NUCLEOTIDE SEQUENCE [LARGE SCALE GENOMIC DNA]</scope>
    <source>
        <strain evidence="4">Chelidonia</strain>
        <tissue evidence="4">Blood</tissue>
    </source>
</reference>
<evidence type="ECO:0000256" key="1">
    <source>
        <dbReference type="ARBA" id="ARBA00010879"/>
    </source>
</evidence>
<dbReference type="InterPro" id="IPR043128">
    <property type="entry name" value="Rev_trsase/Diguanyl_cyclase"/>
</dbReference>
<dbReference type="EC" id="3.1.26.4" evidence="2"/>
<dbReference type="Gene3D" id="3.30.70.270">
    <property type="match status" value="2"/>
</dbReference>
<dbReference type="InterPro" id="IPR002156">
    <property type="entry name" value="RNaseH_domain"/>
</dbReference>
<sequence>MGMGNFLLVPEADFNLLGRDLMVELGIGLEVRQGELGIKIFKLTLEDEQEINPEVWYTPETVGKLDISPFTVTLKDPDKPIRLKQYPMSLEGRRGLKPEVERLVSQGLLESCMSPFNTPILPVKEPNGTYRLVHDLREINKRTVSRFPVVANPYTLLSKLGPENMWYSVIDLKDAFWACPLDESCRDYFAFEWEDPDTGRKQQLRWAVLPQGFTESPNLFGQALEQILQDFVPAPGLTLIQYVDDLLIAGQTEEQVRKESIKLLNFLGLKGLKVSKSKLQFTEEKVKYLGHYIEKGEKMIDPERVQGILSLPTPGSKKQVRQLLGLLGYCRLWIENYSSKVKFLYAKLTASNRVIWEPKDEEQLQVIRKDLATAPVLSLPDLKRPFYLFMNIDNGTVYGVLTQEWAGKKKPIGYLSKLLDPVSRGWPTCLQAIVGCALMVEEARKITFNSTLKILSPHNVRNVLNQKAEKWISDARLLKYEGILLEAPNLTLETTSLQNPAQFLFGEPTQTEHLAHDCLQTIEEQTKIRPDLEEEELTDREVMFVDGSSRVVEGKRKSGYAVVSGKTLEVLESGPLNPTWSAQACELYAILQALKRLEGKSGTIYTDSKTYPNLTRECWLCYDIRPPFYEAIGSSAKIRRSNSSNPTECQWVNRNITEEAPGITMSKVTVTDKHVTKKGTQKFSGPWQREQQQMVLESFCEPLFVPGKCRTRTDTEFLGTLAEREKQQMVLGEFLCWTCLCGRVLSSRCRELSGLNGWEFVFFSLGNWK</sequence>
<dbReference type="OrthoDB" id="9906983at2759"/>
<dbReference type="InterPro" id="IPR036397">
    <property type="entry name" value="RNaseH_sf"/>
</dbReference>
<organism evidence="4 5">
    <name type="scientific">Hirundo rustica rustica</name>
    <dbReference type="NCBI Taxonomy" id="333673"/>
    <lineage>
        <taxon>Eukaryota</taxon>
        <taxon>Metazoa</taxon>
        <taxon>Chordata</taxon>
        <taxon>Craniata</taxon>
        <taxon>Vertebrata</taxon>
        <taxon>Euteleostomi</taxon>
        <taxon>Archelosauria</taxon>
        <taxon>Archosauria</taxon>
        <taxon>Dinosauria</taxon>
        <taxon>Saurischia</taxon>
        <taxon>Theropoda</taxon>
        <taxon>Coelurosauria</taxon>
        <taxon>Aves</taxon>
        <taxon>Neognathae</taxon>
        <taxon>Neoaves</taxon>
        <taxon>Telluraves</taxon>
        <taxon>Australaves</taxon>
        <taxon>Passeriformes</taxon>
        <taxon>Sylvioidea</taxon>
        <taxon>Hirundinidae</taxon>
        <taxon>Hirundo</taxon>
    </lineage>
</organism>
<dbReference type="Proteomes" id="UP000269221">
    <property type="component" value="Unassembled WGS sequence"/>
</dbReference>
<name>A0A3M0JB82_HIRRU</name>
<proteinExistence type="inferred from homology"/>
<keyword evidence="5" id="KW-1185">Reference proteome</keyword>
<dbReference type="Pfam" id="PF17919">
    <property type="entry name" value="RT_RNaseH_2"/>
    <property type="match status" value="1"/>
</dbReference>
<accession>A0A3M0JB82</accession>
<dbReference type="InterPro" id="IPR012337">
    <property type="entry name" value="RNaseH-like_sf"/>
</dbReference>
<dbReference type="PANTHER" id="PTHR33064">
    <property type="entry name" value="POL PROTEIN"/>
    <property type="match status" value="1"/>
</dbReference>
<dbReference type="AlphaFoldDB" id="A0A3M0JB82"/>
<feature type="domain" description="Reverse transcriptase" evidence="3">
    <location>
        <begin position="104"/>
        <end position="293"/>
    </location>
</feature>
<dbReference type="InterPro" id="IPR041577">
    <property type="entry name" value="RT_RNaseH_2"/>
</dbReference>
<dbReference type="EMBL" id="QRBI01000152">
    <property type="protein sequence ID" value="RMB98437.1"/>
    <property type="molecule type" value="Genomic_DNA"/>
</dbReference>
<dbReference type="STRING" id="333673.A0A3M0JB82"/>
<dbReference type="GO" id="GO:0004523">
    <property type="term" value="F:RNA-DNA hybrid ribonuclease activity"/>
    <property type="evidence" value="ECO:0007669"/>
    <property type="project" value="UniProtKB-EC"/>
</dbReference>
<dbReference type="Pfam" id="PF00078">
    <property type="entry name" value="RVT_1"/>
    <property type="match status" value="1"/>
</dbReference>
<evidence type="ECO:0000313" key="4">
    <source>
        <dbReference type="EMBL" id="RMB98437.1"/>
    </source>
</evidence>
<comment type="caution">
    <text evidence="4">The sequence shown here is derived from an EMBL/GenBank/DDBJ whole genome shotgun (WGS) entry which is preliminary data.</text>
</comment>
<dbReference type="Gene3D" id="3.10.20.370">
    <property type="match status" value="1"/>
</dbReference>
<evidence type="ECO:0000313" key="5">
    <source>
        <dbReference type="Proteomes" id="UP000269221"/>
    </source>
</evidence>
<dbReference type="Gene3D" id="3.30.420.10">
    <property type="entry name" value="Ribonuclease H-like superfamily/Ribonuclease H"/>
    <property type="match status" value="1"/>
</dbReference>
<comment type="similarity">
    <text evidence="1">Belongs to the beta type-B retroviral polymerase family. HERV class-II K(HML-2) pol subfamily.</text>
</comment>
<evidence type="ECO:0000259" key="3">
    <source>
        <dbReference type="PROSITE" id="PS50878"/>
    </source>
</evidence>
<dbReference type="SUPFAM" id="SSF56672">
    <property type="entry name" value="DNA/RNA polymerases"/>
    <property type="match status" value="1"/>
</dbReference>
<evidence type="ECO:0000256" key="2">
    <source>
        <dbReference type="ARBA" id="ARBA00012180"/>
    </source>
</evidence>
<dbReference type="SUPFAM" id="SSF53098">
    <property type="entry name" value="Ribonuclease H-like"/>
    <property type="match status" value="1"/>
</dbReference>
<dbReference type="PANTHER" id="PTHR33064:SF37">
    <property type="entry name" value="RIBONUCLEASE H"/>
    <property type="match status" value="1"/>
</dbReference>
<gene>
    <name evidence="4" type="ORF">DUI87_24651</name>
</gene>
<dbReference type="Pfam" id="PF00075">
    <property type="entry name" value="RNase_H"/>
    <property type="match status" value="1"/>
</dbReference>
<dbReference type="InterPro" id="IPR000477">
    <property type="entry name" value="RT_dom"/>
</dbReference>
<dbReference type="Gene3D" id="3.10.10.10">
    <property type="entry name" value="HIV Type 1 Reverse Transcriptase, subunit A, domain 1"/>
    <property type="match status" value="1"/>
</dbReference>
<dbReference type="InterPro" id="IPR043502">
    <property type="entry name" value="DNA/RNA_pol_sf"/>
</dbReference>
<dbReference type="GO" id="GO:0003676">
    <property type="term" value="F:nucleic acid binding"/>
    <property type="evidence" value="ECO:0007669"/>
    <property type="project" value="InterPro"/>
</dbReference>